<reference evidence="6" key="1">
    <citation type="submission" date="2016-10" db="EMBL/GenBank/DDBJ databases">
        <authorList>
            <person name="Varghese N."/>
            <person name="Submissions S."/>
        </authorList>
    </citation>
    <scope>NUCLEOTIDE SEQUENCE [LARGE SCALE GENOMIC DNA]</scope>
    <source>
        <strain evidence="6">DSM 173</strain>
    </source>
</reference>
<dbReference type="Gene3D" id="3.30.70.20">
    <property type="match status" value="1"/>
</dbReference>
<dbReference type="GO" id="GO:0046872">
    <property type="term" value="F:metal ion binding"/>
    <property type="evidence" value="ECO:0007669"/>
    <property type="project" value="UniProtKB-KW"/>
</dbReference>
<evidence type="ECO:0000256" key="1">
    <source>
        <dbReference type="ARBA" id="ARBA00022723"/>
    </source>
</evidence>
<dbReference type="InterPro" id="IPR017900">
    <property type="entry name" value="4Fe4S_Fe_S_CS"/>
</dbReference>
<dbReference type="PROSITE" id="PS00198">
    <property type="entry name" value="4FE4S_FER_1"/>
    <property type="match status" value="1"/>
</dbReference>
<proteinExistence type="predicted"/>
<evidence type="ECO:0000256" key="2">
    <source>
        <dbReference type="ARBA" id="ARBA00023004"/>
    </source>
</evidence>
<feature type="domain" description="4Fe-4S ferredoxin-type" evidence="4">
    <location>
        <begin position="1"/>
        <end position="30"/>
    </location>
</feature>
<dbReference type="Proteomes" id="UP000198672">
    <property type="component" value="Unassembled WGS sequence"/>
</dbReference>
<accession>A0A1H3GJ14</accession>
<keyword evidence="2" id="KW-0408">Iron</keyword>
<evidence type="ECO:0000313" key="6">
    <source>
        <dbReference type="Proteomes" id="UP000198672"/>
    </source>
</evidence>
<keyword evidence="3" id="KW-0411">Iron-sulfur</keyword>
<sequence>MALKIVKDLCTACGDCEPVCPTMSITPFKGVYKIDANTCSECEGDGEPGTPQCMEACMEDGCIVPA</sequence>
<dbReference type="STRING" id="61595.SAMN05421644_12522"/>
<dbReference type="SUPFAM" id="SSF54862">
    <property type="entry name" value="4Fe-4S ferredoxins"/>
    <property type="match status" value="1"/>
</dbReference>
<dbReference type="GO" id="GO:0051536">
    <property type="term" value="F:iron-sulfur cluster binding"/>
    <property type="evidence" value="ECO:0007669"/>
    <property type="project" value="UniProtKB-KW"/>
</dbReference>
<keyword evidence="6" id="KW-1185">Reference proteome</keyword>
<name>A0A1H3GJ14_ALLWA</name>
<evidence type="ECO:0000313" key="5">
    <source>
        <dbReference type="EMBL" id="SDY03261.1"/>
    </source>
</evidence>
<dbReference type="AlphaFoldDB" id="A0A1H3GJ14"/>
<dbReference type="RefSeq" id="WP_091333972.1">
    <property type="nucleotide sequence ID" value="NZ_FNOW01000025.1"/>
</dbReference>
<evidence type="ECO:0000259" key="4">
    <source>
        <dbReference type="PROSITE" id="PS51379"/>
    </source>
</evidence>
<organism evidence="5 6">
    <name type="scientific">Allochromatium warmingii</name>
    <name type="common">Chromatium warmingii</name>
    <dbReference type="NCBI Taxonomy" id="61595"/>
    <lineage>
        <taxon>Bacteria</taxon>
        <taxon>Pseudomonadati</taxon>
        <taxon>Pseudomonadota</taxon>
        <taxon>Gammaproteobacteria</taxon>
        <taxon>Chromatiales</taxon>
        <taxon>Chromatiaceae</taxon>
        <taxon>Allochromatium</taxon>
    </lineage>
</organism>
<evidence type="ECO:0000256" key="3">
    <source>
        <dbReference type="ARBA" id="ARBA00023014"/>
    </source>
</evidence>
<keyword evidence="1" id="KW-0479">Metal-binding</keyword>
<dbReference type="EMBL" id="FNOW01000025">
    <property type="protein sequence ID" value="SDY03261.1"/>
    <property type="molecule type" value="Genomic_DNA"/>
</dbReference>
<gene>
    <name evidence="5" type="ORF">SAMN05421644_12522</name>
</gene>
<dbReference type="InterPro" id="IPR017896">
    <property type="entry name" value="4Fe4S_Fe-S-bd"/>
</dbReference>
<dbReference type="PROSITE" id="PS51379">
    <property type="entry name" value="4FE4S_FER_2"/>
    <property type="match status" value="1"/>
</dbReference>
<dbReference type="OrthoDB" id="9803397at2"/>
<protein>
    <submittedName>
        <fullName evidence="5">4Fe-4S binding domain-containing protein</fullName>
    </submittedName>
</protein>
<dbReference type="Pfam" id="PF00037">
    <property type="entry name" value="Fer4"/>
    <property type="match status" value="1"/>
</dbReference>